<dbReference type="Gene3D" id="3.40.50.2300">
    <property type="match status" value="1"/>
</dbReference>
<dbReference type="CDD" id="cd06170">
    <property type="entry name" value="LuxR_C_like"/>
    <property type="match status" value="1"/>
</dbReference>
<dbReference type="Proteomes" id="UP001501508">
    <property type="component" value="Unassembled WGS sequence"/>
</dbReference>
<sequence>MKRFYPARKPLAVVLDDHQLFADSFTCLIEKTGLFEHIHSFTEEGALTDFLLKMKGQPGLFLFADYYLRNTTALRVIQDLQRIYRPIYVVIVSCVTNPILINDILTYRIDGFLSKSSRSDEIVSCIQAIQSGREYISPVIGQMLSAYNQGETNPFSAREVEILIHFANGLTVNATAEKMILSRHTIVSHRRRMMDKTRTKTITELLAYARKIDLI</sequence>
<evidence type="ECO:0000256" key="3">
    <source>
        <dbReference type="ARBA" id="ARBA00023163"/>
    </source>
</evidence>
<keyword evidence="2" id="KW-0238">DNA-binding</keyword>
<evidence type="ECO:0000256" key="1">
    <source>
        <dbReference type="ARBA" id="ARBA00023015"/>
    </source>
</evidence>
<dbReference type="PRINTS" id="PR00038">
    <property type="entry name" value="HTHLUXR"/>
</dbReference>
<comment type="caution">
    <text evidence="7">The sequence shown here is derived from an EMBL/GenBank/DDBJ whole genome shotgun (WGS) entry which is preliminary data.</text>
</comment>
<evidence type="ECO:0000256" key="4">
    <source>
        <dbReference type="PROSITE-ProRule" id="PRU00169"/>
    </source>
</evidence>
<dbReference type="InterPro" id="IPR011006">
    <property type="entry name" value="CheY-like_superfamily"/>
</dbReference>
<feature type="domain" description="HTH luxR-type" evidence="5">
    <location>
        <begin position="148"/>
        <end position="213"/>
    </location>
</feature>
<name>A0ABP8LV16_9BACT</name>
<dbReference type="Pfam" id="PF00196">
    <property type="entry name" value="GerE"/>
    <property type="match status" value="1"/>
</dbReference>
<accession>A0ABP8LV16</accession>
<dbReference type="Gene3D" id="1.10.10.10">
    <property type="entry name" value="Winged helix-like DNA-binding domain superfamily/Winged helix DNA-binding domain"/>
    <property type="match status" value="1"/>
</dbReference>
<dbReference type="PANTHER" id="PTHR44688">
    <property type="entry name" value="DNA-BINDING TRANSCRIPTIONAL ACTIVATOR DEVR_DOSR"/>
    <property type="match status" value="1"/>
</dbReference>
<keyword evidence="8" id="KW-1185">Reference proteome</keyword>
<dbReference type="SMART" id="SM00421">
    <property type="entry name" value="HTH_LUXR"/>
    <property type="match status" value="1"/>
</dbReference>
<dbReference type="PROSITE" id="PS50043">
    <property type="entry name" value="HTH_LUXR_2"/>
    <property type="match status" value="1"/>
</dbReference>
<evidence type="ECO:0000313" key="7">
    <source>
        <dbReference type="EMBL" id="GAA4437480.1"/>
    </source>
</evidence>
<proteinExistence type="predicted"/>
<dbReference type="InterPro" id="IPR000792">
    <property type="entry name" value="Tscrpt_reg_LuxR_C"/>
</dbReference>
<organism evidence="7 8">
    <name type="scientific">Ravibacter arvi</name>
    <dbReference type="NCBI Taxonomy" id="2051041"/>
    <lineage>
        <taxon>Bacteria</taxon>
        <taxon>Pseudomonadati</taxon>
        <taxon>Bacteroidota</taxon>
        <taxon>Cytophagia</taxon>
        <taxon>Cytophagales</taxon>
        <taxon>Spirosomataceae</taxon>
        <taxon>Ravibacter</taxon>
    </lineage>
</organism>
<dbReference type="SUPFAM" id="SSF52172">
    <property type="entry name" value="CheY-like"/>
    <property type="match status" value="1"/>
</dbReference>
<feature type="modified residue" description="4-aspartylphosphate" evidence="4">
    <location>
        <position position="65"/>
    </location>
</feature>
<protein>
    <submittedName>
        <fullName evidence="7">Two-component system response regulator DegU</fullName>
    </submittedName>
</protein>
<dbReference type="SUPFAM" id="SSF46894">
    <property type="entry name" value="C-terminal effector domain of the bipartite response regulators"/>
    <property type="match status" value="1"/>
</dbReference>
<keyword evidence="1" id="KW-0805">Transcription regulation</keyword>
<evidence type="ECO:0000256" key="2">
    <source>
        <dbReference type="ARBA" id="ARBA00023125"/>
    </source>
</evidence>
<dbReference type="RefSeq" id="WP_345027966.1">
    <property type="nucleotide sequence ID" value="NZ_BAABEY010000018.1"/>
</dbReference>
<evidence type="ECO:0000313" key="8">
    <source>
        <dbReference type="Proteomes" id="UP001501508"/>
    </source>
</evidence>
<dbReference type="EMBL" id="BAABEY010000018">
    <property type="protein sequence ID" value="GAA4437480.1"/>
    <property type="molecule type" value="Genomic_DNA"/>
</dbReference>
<evidence type="ECO:0000259" key="5">
    <source>
        <dbReference type="PROSITE" id="PS50043"/>
    </source>
</evidence>
<gene>
    <name evidence="7" type="primary">degU_2</name>
    <name evidence="7" type="ORF">GCM10023091_16740</name>
</gene>
<dbReference type="InterPro" id="IPR036388">
    <property type="entry name" value="WH-like_DNA-bd_sf"/>
</dbReference>
<dbReference type="InterPro" id="IPR001789">
    <property type="entry name" value="Sig_transdc_resp-reg_receiver"/>
</dbReference>
<evidence type="ECO:0000259" key="6">
    <source>
        <dbReference type="PROSITE" id="PS50110"/>
    </source>
</evidence>
<reference evidence="8" key="1">
    <citation type="journal article" date="2019" name="Int. J. Syst. Evol. Microbiol.">
        <title>The Global Catalogue of Microorganisms (GCM) 10K type strain sequencing project: providing services to taxonomists for standard genome sequencing and annotation.</title>
        <authorList>
            <consortium name="The Broad Institute Genomics Platform"/>
            <consortium name="The Broad Institute Genome Sequencing Center for Infectious Disease"/>
            <person name="Wu L."/>
            <person name="Ma J."/>
        </authorList>
    </citation>
    <scope>NUCLEOTIDE SEQUENCE [LARGE SCALE GENOMIC DNA]</scope>
    <source>
        <strain evidence="8">JCM 31920</strain>
    </source>
</reference>
<keyword evidence="4" id="KW-0597">Phosphoprotein</keyword>
<feature type="domain" description="Response regulatory" evidence="6">
    <location>
        <begin position="11"/>
        <end position="130"/>
    </location>
</feature>
<dbReference type="PANTHER" id="PTHR44688:SF16">
    <property type="entry name" value="DNA-BINDING TRANSCRIPTIONAL ACTIVATOR DEVR_DOSR"/>
    <property type="match status" value="1"/>
</dbReference>
<keyword evidence="3" id="KW-0804">Transcription</keyword>
<dbReference type="PROSITE" id="PS50110">
    <property type="entry name" value="RESPONSE_REGULATORY"/>
    <property type="match status" value="1"/>
</dbReference>
<dbReference type="InterPro" id="IPR016032">
    <property type="entry name" value="Sig_transdc_resp-reg_C-effctor"/>
</dbReference>